<dbReference type="GO" id="GO:0022625">
    <property type="term" value="C:cytosolic large ribosomal subunit"/>
    <property type="evidence" value="ECO:0007669"/>
    <property type="project" value="TreeGrafter"/>
</dbReference>
<evidence type="ECO:0000313" key="6">
    <source>
        <dbReference type="Proteomes" id="UP000736164"/>
    </source>
</evidence>
<name>A0A8J7T7T2_ATRSP</name>
<feature type="compositionally biased region" description="Polar residues" evidence="4">
    <location>
        <begin position="57"/>
        <end position="66"/>
    </location>
</feature>
<keyword evidence="3" id="KW-0687">Ribonucleoprotein</keyword>
<evidence type="ECO:0000256" key="4">
    <source>
        <dbReference type="SAM" id="MobiDB-lite"/>
    </source>
</evidence>
<keyword evidence="6" id="KW-1185">Reference proteome</keyword>
<dbReference type="InterPro" id="IPR057268">
    <property type="entry name" value="Ribosomal_L18"/>
</dbReference>
<dbReference type="AlphaFoldDB" id="A0A8J7T7T2"/>
<dbReference type="GO" id="GO:0006412">
    <property type="term" value="P:translation"/>
    <property type="evidence" value="ECO:0007669"/>
    <property type="project" value="InterPro"/>
</dbReference>
<evidence type="ECO:0000256" key="3">
    <source>
        <dbReference type="ARBA" id="ARBA00023274"/>
    </source>
</evidence>
<feature type="compositionally biased region" description="Polar residues" evidence="4">
    <location>
        <begin position="30"/>
        <end position="43"/>
    </location>
</feature>
<feature type="region of interest" description="Disordered" evidence="4">
    <location>
        <begin position="103"/>
        <end position="126"/>
    </location>
</feature>
<evidence type="ECO:0000313" key="5">
    <source>
        <dbReference type="EMBL" id="MBN3313218.1"/>
    </source>
</evidence>
<comment type="similarity">
    <text evidence="1">Belongs to the universal ribosomal protein uL18 family.</text>
</comment>
<accession>A0A8J7T7T2</accession>
<dbReference type="Gene3D" id="3.30.420.100">
    <property type="match status" value="1"/>
</dbReference>
<dbReference type="GO" id="GO:0003735">
    <property type="term" value="F:structural constituent of ribosome"/>
    <property type="evidence" value="ECO:0007669"/>
    <property type="project" value="InterPro"/>
</dbReference>
<proteinExistence type="inferred from homology"/>
<feature type="region of interest" description="Disordered" evidence="4">
    <location>
        <begin position="205"/>
        <end position="228"/>
    </location>
</feature>
<reference evidence="5" key="1">
    <citation type="journal article" date="2021" name="Cell">
        <title>Tracing the genetic footprints of vertebrate landing in non-teleost ray-finned fishes.</title>
        <authorList>
            <person name="Bi X."/>
            <person name="Wang K."/>
            <person name="Yang L."/>
            <person name="Pan H."/>
            <person name="Jiang H."/>
            <person name="Wei Q."/>
            <person name="Fang M."/>
            <person name="Yu H."/>
            <person name="Zhu C."/>
            <person name="Cai Y."/>
            <person name="He Y."/>
            <person name="Gan X."/>
            <person name="Zeng H."/>
            <person name="Yu D."/>
            <person name="Zhu Y."/>
            <person name="Jiang H."/>
            <person name="Qiu Q."/>
            <person name="Yang H."/>
            <person name="Zhang Y.E."/>
            <person name="Wang W."/>
            <person name="Zhu M."/>
            <person name="He S."/>
            <person name="Zhang G."/>
        </authorList>
    </citation>
    <scope>NUCLEOTIDE SEQUENCE</scope>
    <source>
        <strain evidence="5">Allg_001</strain>
    </source>
</reference>
<dbReference type="CDD" id="cd00432">
    <property type="entry name" value="Ribosomal_L18_L5e"/>
    <property type="match status" value="1"/>
</dbReference>
<dbReference type="GO" id="GO:0008097">
    <property type="term" value="F:5S rRNA binding"/>
    <property type="evidence" value="ECO:0007669"/>
    <property type="project" value="InterPro"/>
</dbReference>
<evidence type="ECO:0000256" key="1">
    <source>
        <dbReference type="ARBA" id="ARBA00007116"/>
    </source>
</evidence>
<gene>
    <name evidence="5" type="primary">Rpl5</name>
    <name evidence="5" type="ORF">GTO95_0013256</name>
</gene>
<protein>
    <submittedName>
        <fullName evidence="5">RL5 protein</fullName>
    </submittedName>
</protein>
<feature type="region of interest" description="Disordered" evidence="4">
    <location>
        <begin position="1"/>
        <end position="66"/>
    </location>
</feature>
<dbReference type="InterPro" id="IPR005485">
    <property type="entry name" value="Rbsml_uL18_euk_arch"/>
</dbReference>
<feature type="non-terminal residue" evidence="5">
    <location>
        <position position="1"/>
    </location>
</feature>
<dbReference type="PANTHER" id="PTHR23410">
    <property type="entry name" value="RIBOSOMAL PROTEIN L5-RELATED"/>
    <property type="match status" value="1"/>
</dbReference>
<dbReference type="GO" id="GO:0000027">
    <property type="term" value="P:ribosomal large subunit assembly"/>
    <property type="evidence" value="ECO:0007669"/>
    <property type="project" value="TreeGrafter"/>
</dbReference>
<comment type="caution">
    <text evidence="5">The sequence shown here is derived from an EMBL/GenBank/DDBJ whole genome shotgun (WGS) entry which is preliminary data.</text>
</comment>
<dbReference type="EMBL" id="JAAWVO010011080">
    <property type="protein sequence ID" value="MBN3313218.1"/>
    <property type="molecule type" value="Genomic_DNA"/>
</dbReference>
<dbReference type="SUPFAM" id="SSF53137">
    <property type="entry name" value="Translational machinery components"/>
    <property type="match status" value="1"/>
</dbReference>
<dbReference type="PANTHER" id="PTHR23410:SF12">
    <property type="entry name" value="LARGE RIBOSOMAL SUBUNIT PROTEIN UL18"/>
    <property type="match status" value="1"/>
</dbReference>
<organism evidence="5 6">
    <name type="scientific">Atractosteus spatula</name>
    <name type="common">Alligator gar</name>
    <name type="synonym">Lepisosteus spatula</name>
    <dbReference type="NCBI Taxonomy" id="7917"/>
    <lineage>
        <taxon>Eukaryota</taxon>
        <taxon>Metazoa</taxon>
        <taxon>Chordata</taxon>
        <taxon>Craniata</taxon>
        <taxon>Vertebrata</taxon>
        <taxon>Euteleostomi</taxon>
        <taxon>Actinopterygii</taxon>
        <taxon>Neopterygii</taxon>
        <taxon>Holostei</taxon>
        <taxon>Semionotiformes</taxon>
        <taxon>Lepisosteidae</taxon>
        <taxon>Atractosteus</taxon>
    </lineage>
</organism>
<dbReference type="Proteomes" id="UP000736164">
    <property type="component" value="Unassembled WGS sequence"/>
</dbReference>
<feature type="non-terminal residue" evidence="5">
    <location>
        <position position="433"/>
    </location>
</feature>
<sequence>MPEKEKQGGQKIGQVDTQPIHSTEIGLLSFPQQTSRQPGNNTPRLLGRLWPGARMQPGSSSEINGSCEQSCGWEKTESTTLTFPFSAPRRLARAPERTDCLDLGGLDSEEQGTPGVSGGGAVEDTRAPLPSTKKFCANRYAKHCTQPQQPPLSAPCRAQAGLHEPLLDELRSSWLHSPTDPFYYNLWSDKQRLARAPERTDCLDLGGLDSEEQGTPGVSGGGAVEDTRAPLPSTKKFCANRYAKHCTQPQQPPLSAPCRAQAGLHEPLLDELRSSWLHSPTDPFYYNLWSDKQSPPRVHQVPHVEERPVQAALVALWKTRRQGLSRLRRAQTHPSNKTLRKIAYAKIEGDMIVCAAYSHELPKYGVTVGLTNYAAAYCTGLLLARRVRLWPDGSGELGCLQLDTVLGVDVMFRSGWQFCCVGICSCSTTVVAV</sequence>
<evidence type="ECO:0000256" key="2">
    <source>
        <dbReference type="ARBA" id="ARBA00022980"/>
    </source>
</evidence>
<dbReference type="Pfam" id="PF17144">
    <property type="entry name" value="Ribosomal_L5e"/>
    <property type="match status" value="1"/>
</dbReference>
<keyword evidence="2" id="KW-0689">Ribosomal protein</keyword>